<dbReference type="Gene3D" id="1.10.10.1400">
    <property type="entry name" value="Terminase, small subunit, N-terminal DNA-binding domain, HTH motif"/>
    <property type="match status" value="1"/>
</dbReference>
<dbReference type="Proteomes" id="UP000248168">
    <property type="component" value="Unassembled WGS sequence"/>
</dbReference>
<protein>
    <recommendedName>
        <fullName evidence="3">Terminase small subunit</fullName>
    </recommendedName>
</protein>
<accession>A0A330L4M3</accession>
<reference evidence="2" key="1">
    <citation type="submission" date="2018-04" db="EMBL/GenBank/DDBJ databases">
        <authorList>
            <person name="Lucker S."/>
            <person name="Sakoula D."/>
        </authorList>
    </citation>
    <scope>NUCLEOTIDE SEQUENCE [LARGE SCALE GENOMIC DNA]</scope>
</reference>
<proteinExistence type="predicted"/>
<sequence>MSKLTSKQERFCQEIVIGQKLTEAYRVAYVPKQMSKKTINEKACRLAKMGKIRTRITELRAPVVAQVQETMANRLTELACAMFLDPADCFDNFGHPLSLRAMPEHARRAIAAYEVDPVSLVTRIRFVDKQSAIMNYSKLVGDIPREKMKQSPSAPPAQFDLSKLTDEEFKEFMRIRKKAMVGPRMEPKQIGHGDS</sequence>
<keyword evidence="2" id="KW-1185">Reference proteome</keyword>
<gene>
    <name evidence="1" type="ORF">NITLEN_20381</name>
</gene>
<dbReference type="InterPro" id="IPR038713">
    <property type="entry name" value="Terminase_Gp1_N_sf"/>
</dbReference>
<organism evidence="1 2">
    <name type="scientific">Nitrospira lenta</name>
    <dbReference type="NCBI Taxonomy" id="1436998"/>
    <lineage>
        <taxon>Bacteria</taxon>
        <taxon>Pseudomonadati</taxon>
        <taxon>Nitrospirota</taxon>
        <taxon>Nitrospiria</taxon>
        <taxon>Nitrospirales</taxon>
        <taxon>Nitrospiraceae</taxon>
        <taxon>Nitrospira</taxon>
    </lineage>
</organism>
<evidence type="ECO:0000313" key="2">
    <source>
        <dbReference type="Proteomes" id="UP000248168"/>
    </source>
</evidence>
<dbReference type="GO" id="GO:0051276">
    <property type="term" value="P:chromosome organization"/>
    <property type="evidence" value="ECO:0007669"/>
    <property type="project" value="InterPro"/>
</dbReference>
<evidence type="ECO:0000313" key="1">
    <source>
        <dbReference type="EMBL" id="SPP64741.1"/>
    </source>
</evidence>
<dbReference type="Pfam" id="PF03592">
    <property type="entry name" value="Terminase_2"/>
    <property type="match status" value="1"/>
</dbReference>
<dbReference type="AlphaFoldDB" id="A0A330L4M3"/>
<dbReference type="RefSeq" id="WP_181416722.1">
    <property type="nucleotide sequence ID" value="NZ_OUNR01000012.1"/>
</dbReference>
<name>A0A330L4M3_9BACT</name>
<dbReference type="EMBL" id="OUNR01000012">
    <property type="protein sequence ID" value="SPP64741.1"/>
    <property type="molecule type" value="Genomic_DNA"/>
</dbReference>
<dbReference type="InParanoid" id="A0A330L4M3"/>
<evidence type="ECO:0008006" key="3">
    <source>
        <dbReference type="Google" id="ProtNLM"/>
    </source>
</evidence>
<dbReference type="InterPro" id="IPR005335">
    <property type="entry name" value="Terminase_ssu"/>
</dbReference>